<dbReference type="PROSITE" id="PS51935">
    <property type="entry name" value="NLPC_P60"/>
    <property type="match status" value="1"/>
</dbReference>
<keyword evidence="2" id="KW-0645">Protease</keyword>
<keyword evidence="6" id="KW-1133">Transmembrane helix</keyword>
<evidence type="ECO:0000256" key="5">
    <source>
        <dbReference type="ARBA" id="ARBA00022807"/>
    </source>
</evidence>
<keyword evidence="6" id="KW-0472">Membrane</keyword>
<dbReference type="Gene3D" id="3.90.1720.10">
    <property type="entry name" value="endopeptidase domain like (from Nostoc punctiforme)"/>
    <property type="match status" value="1"/>
</dbReference>
<comment type="caution">
    <text evidence="8">The sequence shown here is derived from an EMBL/GenBank/DDBJ whole genome shotgun (WGS) entry which is preliminary data.</text>
</comment>
<dbReference type="SUPFAM" id="SSF54001">
    <property type="entry name" value="Cysteine proteinases"/>
    <property type="match status" value="1"/>
</dbReference>
<keyword evidence="3" id="KW-0732">Signal</keyword>
<reference evidence="8 9" key="1">
    <citation type="submission" date="2018-07" db="EMBL/GenBank/DDBJ databases">
        <title>A draft genome of a endophytic bacteria, a new species of Pedobacter.</title>
        <authorList>
            <person name="Zhang Z.D."/>
            <person name="Chen Z.J."/>
        </authorList>
    </citation>
    <scope>NUCLEOTIDE SEQUENCE [LARGE SCALE GENOMIC DNA]</scope>
    <source>
        <strain evidence="8 9">RS10</strain>
    </source>
</reference>
<keyword evidence="6" id="KW-0812">Transmembrane</keyword>
<evidence type="ECO:0000256" key="1">
    <source>
        <dbReference type="ARBA" id="ARBA00007074"/>
    </source>
</evidence>
<keyword evidence="4 8" id="KW-0378">Hydrolase</keyword>
<dbReference type="InterPro" id="IPR000064">
    <property type="entry name" value="NLP_P60_dom"/>
</dbReference>
<proteinExistence type="inferred from homology"/>
<gene>
    <name evidence="8" type="ORF">DRW42_23090</name>
</gene>
<comment type="similarity">
    <text evidence="1">Belongs to the peptidase C40 family.</text>
</comment>
<dbReference type="GO" id="GO:0006508">
    <property type="term" value="P:proteolysis"/>
    <property type="evidence" value="ECO:0007669"/>
    <property type="project" value="UniProtKB-KW"/>
</dbReference>
<protein>
    <submittedName>
        <fullName evidence="8">Hydrolase</fullName>
    </submittedName>
</protein>
<evidence type="ECO:0000313" key="9">
    <source>
        <dbReference type="Proteomes" id="UP000252081"/>
    </source>
</evidence>
<dbReference type="PANTHER" id="PTHR47360">
    <property type="entry name" value="MUREIN DD-ENDOPEPTIDASE MEPS/MUREIN LD-CARBOXYPEPTIDASE"/>
    <property type="match status" value="1"/>
</dbReference>
<dbReference type="InterPro" id="IPR052062">
    <property type="entry name" value="Murein_DD/LD_carboxypeptidase"/>
</dbReference>
<dbReference type="GO" id="GO:0008234">
    <property type="term" value="F:cysteine-type peptidase activity"/>
    <property type="evidence" value="ECO:0007669"/>
    <property type="project" value="UniProtKB-KW"/>
</dbReference>
<keyword evidence="9" id="KW-1185">Reference proteome</keyword>
<dbReference type="Pfam" id="PF00877">
    <property type="entry name" value="NLPC_P60"/>
    <property type="match status" value="1"/>
</dbReference>
<dbReference type="InterPro" id="IPR038765">
    <property type="entry name" value="Papain-like_cys_pep_sf"/>
</dbReference>
<evidence type="ECO:0000256" key="2">
    <source>
        <dbReference type="ARBA" id="ARBA00022670"/>
    </source>
</evidence>
<evidence type="ECO:0000256" key="4">
    <source>
        <dbReference type="ARBA" id="ARBA00022801"/>
    </source>
</evidence>
<sequence length="174" mass="19451">MDITLNFTPYTFRLKNILYLITLVAFFSSCGTRKYTVKSDTKASKAADAMANLKSKQLYRFITDWTGVRYRFGGLDKSGIDCSGFAFLLEKEIYGVTLPRISRDQANAIRRKDVDNLKEGDLVFFSFGGSDVDHVGIYLNNGFFVHASTTRGVIVDDLTLPAYQKVLVKSGSVN</sequence>
<dbReference type="AlphaFoldDB" id="A0A366KPC9"/>
<evidence type="ECO:0000256" key="6">
    <source>
        <dbReference type="SAM" id="Phobius"/>
    </source>
</evidence>
<dbReference type="PANTHER" id="PTHR47360:SF1">
    <property type="entry name" value="ENDOPEPTIDASE NLPC-RELATED"/>
    <property type="match status" value="1"/>
</dbReference>
<dbReference type="EMBL" id="QNQU01000025">
    <property type="protein sequence ID" value="RBQ03123.1"/>
    <property type="molecule type" value="Genomic_DNA"/>
</dbReference>
<feature type="transmembrane region" description="Helical" evidence="6">
    <location>
        <begin position="17"/>
        <end position="35"/>
    </location>
</feature>
<dbReference type="RefSeq" id="WP_113951241.1">
    <property type="nucleotide sequence ID" value="NZ_QNQU01000025.1"/>
</dbReference>
<evidence type="ECO:0000256" key="3">
    <source>
        <dbReference type="ARBA" id="ARBA00022729"/>
    </source>
</evidence>
<accession>A0A366KPC9</accession>
<feature type="domain" description="NlpC/P60" evidence="7">
    <location>
        <begin position="52"/>
        <end position="174"/>
    </location>
</feature>
<evidence type="ECO:0000313" key="8">
    <source>
        <dbReference type="EMBL" id="RBQ03123.1"/>
    </source>
</evidence>
<keyword evidence="5" id="KW-0788">Thiol protease</keyword>
<evidence type="ECO:0000259" key="7">
    <source>
        <dbReference type="PROSITE" id="PS51935"/>
    </source>
</evidence>
<organism evidence="8 9">
    <name type="scientific">Pedobacter miscanthi</name>
    <dbReference type="NCBI Taxonomy" id="2259170"/>
    <lineage>
        <taxon>Bacteria</taxon>
        <taxon>Pseudomonadati</taxon>
        <taxon>Bacteroidota</taxon>
        <taxon>Sphingobacteriia</taxon>
        <taxon>Sphingobacteriales</taxon>
        <taxon>Sphingobacteriaceae</taxon>
        <taxon>Pedobacter</taxon>
    </lineage>
</organism>
<dbReference type="OrthoDB" id="9807055at2"/>
<dbReference type="Proteomes" id="UP000252081">
    <property type="component" value="Unassembled WGS sequence"/>
</dbReference>
<name>A0A366KPC9_9SPHI</name>